<feature type="region of interest" description="Disordered" evidence="1">
    <location>
        <begin position="1"/>
        <end position="20"/>
    </location>
</feature>
<organism evidence="2 3">
    <name type="scientific">Belnapia rosea</name>
    <dbReference type="NCBI Taxonomy" id="938405"/>
    <lineage>
        <taxon>Bacteria</taxon>
        <taxon>Pseudomonadati</taxon>
        <taxon>Pseudomonadota</taxon>
        <taxon>Alphaproteobacteria</taxon>
        <taxon>Acetobacterales</taxon>
        <taxon>Roseomonadaceae</taxon>
        <taxon>Belnapia</taxon>
    </lineage>
</organism>
<keyword evidence="3" id="KW-1185">Reference proteome</keyword>
<dbReference type="EMBL" id="FMZX01000056">
    <property type="protein sequence ID" value="SDE56474.1"/>
    <property type="molecule type" value="Genomic_DNA"/>
</dbReference>
<evidence type="ECO:0000313" key="3">
    <source>
        <dbReference type="Proteomes" id="UP000198925"/>
    </source>
</evidence>
<name>A0A1G7DYC2_9PROT</name>
<protein>
    <submittedName>
        <fullName evidence="2">Uncharacterized protein</fullName>
    </submittedName>
</protein>
<reference evidence="2 3" key="1">
    <citation type="submission" date="2016-10" db="EMBL/GenBank/DDBJ databases">
        <authorList>
            <person name="de Groot N.N."/>
        </authorList>
    </citation>
    <scope>NUCLEOTIDE SEQUENCE [LARGE SCALE GENOMIC DNA]</scope>
    <source>
        <strain evidence="2 3">CPCC 100156</strain>
    </source>
</reference>
<feature type="compositionally biased region" description="Basic and acidic residues" evidence="1">
    <location>
        <begin position="9"/>
        <end position="20"/>
    </location>
</feature>
<accession>A0A1G7DYC2</accession>
<gene>
    <name evidence="2" type="ORF">SAMN04487779_10563</name>
</gene>
<dbReference type="RefSeq" id="WP_143018352.1">
    <property type="nucleotide sequence ID" value="NZ_FMZX01000056.1"/>
</dbReference>
<sequence>MNPDGARTPGDDGRVPAEAPSHMERAMMRLLDEVQKVAEGSVPARVRGLTVVFSLAGDADVTWDISEPAA</sequence>
<evidence type="ECO:0000256" key="1">
    <source>
        <dbReference type="SAM" id="MobiDB-lite"/>
    </source>
</evidence>
<dbReference type="Proteomes" id="UP000198925">
    <property type="component" value="Unassembled WGS sequence"/>
</dbReference>
<proteinExistence type="predicted"/>
<evidence type="ECO:0000313" key="2">
    <source>
        <dbReference type="EMBL" id="SDE56474.1"/>
    </source>
</evidence>
<dbReference type="AlphaFoldDB" id="A0A1G7DYC2"/>